<evidence type="ECO:0000313" key="3">
    <source>
        <dbReference type="Proteomes" id="UP000183639"/>
    </source>
</evidence>
<dbReference type="EMBL" id="FOQK01000041">
    <property type="protein sequence ID" value="SFI44603.1"/>
    <property type="molecule type" value="Genomic_DNA"/>
</dbReference>
<dbReference type="Gene3D" id="3.30.70.60">
    <property type="match status" value="1"/>
</dbReference>
<gene>
    <name evidence="2" type="ORF">SAMN04487861_1418</name>
</gene>
<dbReference type="Pfam" id="PF04350">
    <property type="entry name" value="PilO"/>
    <property type="match status" value="1"/>
</dbReference>
<dbReference type="AlphaFoldDB" id="A0A1I3I9Z8"/>
<feature type="transmembrane region" description="Helical" evidence="1">
    <location>
        <begin position="9"/>
        <end position="28"/>
    </location>
</feature>
<evidence type="ECO:0000256" key="1">
    <source>
        <dbReference type="SAM" id="Phobius"/>
    </source>
</evidence>
<reference evidence="2 3" key="1">
    <citation type="submission" date="2016-10" db="EMBL/GenBank/DDBJ databases">
        <authorList>
            <person name="de Groot N.N."/>
        </authorList>
    </citation>
    <scope>NUCLEOTIDE SEQUENCE [LARGE SCALE GENOMIC DNA]</scope>
    <source>
        <strain evidence="2 3">Z108</strain>
    </source>
</reference>
<dbReference type="GO" id="GO:0043683">
    <property type="term" value="P:type IV pilus assembly"/>
    <property type="evidence" value="ECO:0007669"/>
    <property type="project" value="InterPro"/>
</dbReference>
<dbReference type="GO" id="GO:0043107">
    <property type="term" value="P:type IV pilus-dependent motility"/>
    <property type="evidence" value="ECO:0007669"/>
    <property type="project" value="InterPro"/>
</dbReference>
<sequence>MRQLAGREWLVAAAGSSLVLGAVVLWGIHEPLQAARQEYLRDAQVTQRQIVTVTNYQNAHLDLSAYGQELTDRKARADKALPAELAQGDFLSLLQREALRHHVALQQVTPQAVQRQQDMQVLPVEVRFRCTYFDLLAFLRGLRESERCIQVERTAVRQQEGRLDCVLVLRIYAWAGDGPVDND</sequence>
<evidence type="ECO:0000313" key="2">
    <source>
        <dbReference type="EMBL" id="SFI44603.1"/>
    </source>
</evidence>
<keyword evidence="1" id="KW-0812">Transmembrane</keyword>
<protein>
    <submittedName>
        <fullName evidence="2">Pilus assembly protein, PilO</fullName>
    </submittedName>
</protein>
<name>A0A1I3I9Z8_SELRU</name>
<dbReference type="InterPro" id="IPR007445">
    <property type="entry name" value="PilO"/>
</dbReference>
<keyword evidence="1" id="KW-1133">Transmembrane helix</keyword>
<accession>A0A1I3I9Z8</accession>
<organism evidence="2 3">
    <name type="scientific">Selenomonas ruminantium</name>
    <dbReference type="NCBI Taxonomy" id="971"/>
    <lineage>
        <taxon>Bacteria</taxon>
        <taxon>Bacillati</taxon>
        <taxon>Bacillota</taxon>
        <taxon>Negativicutes</taxon>
        <taxon>Selenomonadales</taxon>
        <taxon>Selenomonadaceae</taxon>
        <taxon>Selenomonas</taxon>
    </lineage>
</organism>
<dbReference type="InterPro" id="IPR014717">
    <property type="entry name" value="Transl_elong_EF1B/ribsomal_bS6"/>
</dbReference>
<dbReference type="Proteomes" id="UP000183639">
    <property type="component" value="Unassembled WGS sequence"/>
</dbReference>
<dbReference type="RefSeq" id="WP_075445824.1">
    <property type="nucleotide sequence ID" value="NZ_FOQK01000041.1"/>
</dbReference>
<proteinExistence type="predicted"/>
<keyword evidence="1" id="KW-0472">Membrane</keyword>